<dbReference type="AlphaFoldDB" id="A0A916WWE2"/>
<dbReference type="SUPFAM" id="SSF140478">
    <property type="entry name" value="LemA-like"/>
    <property type="match status" value="1"/>
</dbReference>
<dbReference type="Proteomes" id="UP000636793">
    <property type="component" value="Unassembled WGS sequence"/>
</dbReference>
<evidence type="ECO:0000313" key="7">
    <source>
        <dbReference type="Proteomes" id="UP000636793"/>
    </source>
</evidence>
<keyword evidence="4" id="KW-1133">Transmembrane helix</keyword>
<comment type="caution">
    <text evidence="6">The sequence shown here is derived from an EMBL/GenBank/DDBJ whole genome shotgun (WGS) entry which is preliminary data.</text>
</comment>
<reference evidence="6" key="1">
    <citation type="journal article" date="2014" name="Int. J. Syst. Evol. Microbiol.">
        <title>Complete genome sequence of Corynebacterium casei LMG S-19264T (=DSM 44701T), isolated from a smear-ripened cheese.</title>
        <authorList>
            <consortium name="US DOE Joint Genome Institute (JGI-PGF)"/>
            <person name="Walter F."/>
            <person name="Albersmeier A."/>
            <person name="Kalinowski J."/>
            <person name="Ruckert C."/>
        </authorList>
    </citation>
    <scope>NUCLEOTIDE SEQUENCE</scope>
    <source>
        <strain evidence="6">CGMCC 1.15085</strain>
    </source>
</reference>
<sequence>MAGLVVLIVLVAALVMWWRLNVSIVRLHSRVDEAWSDVLAQLQRRADLVPSLVELVRGYVTHEETVLRQMVEAWSGLLHAQDPGRAADAEAELSRAVHATYAVSERYPQLRASSNFLHLQRELVHTEDKVVASRRFYNGAVREFNSHIATWPGSSVAHRHGWQTAEFFTATTAAADPPVVDLGR</sequence>
<dbReference type="Gene3D" id="1.20.1440.20">
    <property type="entry name" value="LemA-like domain"/>
    <property type="match status" value="1"/>
</dbReference>
<dbReference type="RefSeq" id="WP_188837647.1">
    <property type="nucleotide sequence ID" value="NZ_BMHI01000004.1"/>
</dbReference>
<keyword evidence="5" id="KW-0472">Membrane</keyword>
<evidence type="ECO:0000313" key="6">
    <source>
        <dbReference type="EMBL" id="GGB35777.1"/>
    </source>
</evidence>
<organism evidence="6 7">
    <name type="scientific">Flexivirga endophytica</name>
    <dbReference type="NCBI Taxonomy" id="1849103"/>
    <lineage>
        <taxon>Bacteria</taxon>
        <taxon>Bacillati</taxon>
        <taxon>Actinomycetota</taxon>
        <taxon>Actinomycetes</taxon>
        <taxon>Micrococcales</taxon>
        <taxon>Dermacoccaceae</taxon>
        <taxon>Flexivirga</taxon>
    </lineage>
</organism>
<keyword evidence="3" id="KW-0812">Transmembrane</keyword>
<comment type="similarity">
    <text evidence="2">Belongs to the LemA family.</text>
</comment>
<keyword evidence="7" id="KW-1185">Reference proteome</keyword>
<protein>
    <submittedName>
        <fullName evidence="6">LemA family protein</fullName>
    </submittedName>
</protein>
<dbReference type="PANTHER" id="PTHR34478">
    <property type="entry name" value="PROTEIN LEMA"/>
    <property type="match status" value="1"/>
</dbReference>
<evidence type="ECO:0000256" key="5">
    <source>
        <dbReference type="ARBA" id="ARBA00023136"/>
    </source>
</evidence>
<evidence type="ECO:0000256" key="2">
    <source>
        <dbReference type="ARBA" id="ARBA00008854"/>
    </source>
</evidence>
<dbReference type="Pfam" id="PF04011">
    <property type="entry name" value="LemA"/>
    <property type="match status" value="1"/>
</dbReference>
<dbReference type="InterPro" id="IPR023353">
    <property type="entry name" value="LemA-like_dom_sf"/>
</dbReference>
<dbReference type="PANTHER" id="PTHR34478:SF2">
    <property type="entry name" value="MEMBRANE PROTEIN"/>
    <property type="match status" value="1"/>
</dbReference>
<dbReference type="GO" id="GO:0016020">
    <property type="term" value="C:membrane"/>
    <property type="evidence" value="ECO:0007669"/>
    <property type="project" value="UniProtKB-SubCell"/>
</dbReference>
<reference evidence="6" key="2">
    <citation type="submission" date="2020-09" db="EMBL/GenBank/DDBJ databases">
        <authorList>
            <person name="Sun Q."/>
            <person name="Zhou Y."/>
        </authorList>
    </citation>
    <scope>NUCLEOTIDE SEQUENCE</scope>
    <source>
        <strain evidence="6">CGMCC 1.15085</strain>
    </source>
</reference>
<evidence type="ECO:0000256" key="4">
    <source>
        <dbReference type="ARBA" id="ARBA00022989"/>
    </source>
</evidence>
<accession>A0A916WWE2</accession>
<proteinExistence type="inferred from homology"/>
<evidence type="ECO:0000256" key="1">
    <source>
        <dbReference type="ARBA" id="ARBA00004167"/>
    </source>
</evidence>
<comment type="subcellular location">
    <subcellularLocation>
        <location evidence="1">Membrane</location>
        <topology evidence="1">Single-pass membrane protein</topology>
    </subcellularLocation>
</comment>
<dbReference type="InterPro" id="IPR007156">
    <property type="entry name" value="MamQ_LemA"/>
</dbReference>
<evidence type="ECO:0000256" key="3">
    <source>
        <dbReference type="ARBA" id="ARBA00022692"/>
    </source>
</evidence>
<gene>
    <name evidence="6" type="ORF">GCM10011492_28070</name>
</gene>
<name>A0A916WWE2_9MICO</name>
<dbReference type="EMBL" id="BMHI01000004">
    <property type="protein sequence ID" value="GGB35777.1"/>
    <property type="molecule type" value="Genomic_DNA"/>
</dbReference>